<name>A0A9Q3FEA6_9BASI</name>
<proteinExistence type="predicted"/>
<evidence type="ECO:0000313" key="2">
    <source>
        <dbReference type="Proteomes" id="UP000765509"/>
    </source>
</evidence>
<dbReference type="EMBL" id="AVOT02040447">
    <property type="protein sequence ID" value="MBW0535670.1"/>
    <property type="molecule type" value="Genomic_DNA"/>
</dbReference>
<accession>A0A9Q3FEA6</accession>
<reference evidence="1" key="1">
    <citation type="submission" date="2021-03" db="EMBL/GenBank/DDBJ databases">
        <title>Draft genome sequence of rust myrtle Austropuccinia psidii MF-1, a brazilian biotype.</title>
        <authorList>
            <person name="Quecine M.C."/>
            <person name="Pachon D.M.R."/>
            <person name="Bonatelli M.L."/>
            <person name="Correr F.H."/>
            <person name="Franceschini L.M."/>
            <person name="Leite T.F."/>
            <person name="Margarido G.R.A."/>
            <person name="Almeida C.A."/>
            <person name="Ferrarezi J.A."/>
            <person name="Labate C.A."/>
        </authorList>
    </citation>
    <scope>NUCLEOTIDE SEQUENCE</scope>
    <source>
        <strain evidence="1">MF-1</strain>
    </source>
</reference>
<sequence>MVTSRKPQPISSSSGRREDFLPLLFPGTQVYHRRERWPIQVNREDPNMANEGQVAVARLFRIVFRNTREVITYANDRRFPGTASEEMASKFAWYGE</sequence>
<dbReference type="AlphaFoldDB" id="A0A9Q3FEA6"/>
<dbReference type="Proteomes" id="UP000765509">
    <property type="component" value="Unassembled WGS sequence"/>
</dbReference>
<keyword evidence="2" id="KW-1185">Reference proteome</keyword>
<organism evidence="1 2">
    <name type="scientific">Austropuccinia psidii MF-1</name>
    <dbReference type="NCBI Taxonomy" id="1389203"/>
    <lineage>
        <taxon>Eukaryota</taxon>
        <taxon>Fungi</taxon>
        <taxon>Dikarya</taxon>
        <taxon>Basidiomycota</taxon>
        <taxon>Pucciniomycotina</taxon>
        <taxon>Pucciniomycetes</taxon>
        <taxon>Pucciniales</taxon>
        <taxon>Sphaerophragmiaceae</taxon>
        <taxon>Austropuccinia</taxon>
    </lineage>
</organism>
<comment type="caution">
    <text evidence="1">The sequence shown here is derived from an EMBL/GenBank/DDBJ whole genome shotgun (WGS) entry which is preliminary data.</text>
</comment>
<gene>
    <name evidence="1" type="ORF">O181_075385</name>
</gene>
<protein>
    <submittedName>
        <fullName evidence="1">Uncharacterized protein</fullName>
    </submittedName>
</protein>
<evidence type="ECO:0000313" key="1">
    <source>
        <dbReference type="EMBL" id="MBW0535670.1"/>
    </source>
</evidence>